<keyword evidence="13" id="KW-1185">Reference proteome</keyword>
<accession>A0ABY3U6R6</accession>
<dbReference type="PANTHER" id="PTHR11403:SF6">
    <property type="entry name" value="NITRIC OXIDE REDUCTASE SUBUNIT E"/>
    <property type="match status" value="1"/>
</dbReference>
<name>A0ABY3U6R6_9MYCO</name>
<feature type="transmembrane region" description="Helical" evidence="10">
    <location>
        <begin position="132"/>
        <end position="156"/>
    </location>
</feature>
<feature type="domain" description="Heme-copper oxidase subunit III family profile" evidence="11">
    <location>
        <begin position="24"/>
        <end position="196"/>
    </location>
</feature>
<dbReference type="RefSeq" id="WP_043410978.1">
    <property type="nucleotide sequence ID" value="NZ_CP092427.2"/>
</dbReference>
<comment type="catalytic activity">
    <reaction evidence="8">
        <text>4 Fe(II)-[cytochrome c] + O2 + 8 H(+)(in) = 4 Fe(III)-[cytochrome c] + 2 H2O + 4 H(+)(out)</text>
        <dbReference type="Rhea" id="RHEA:11436"/>
        <dbReference type="Rhea" id="RHEA-COMP:10350"/>
        <dbReference type="Rhea" id="RHEA-COMP:14399"/>
        <dbReference type="ChEBI" id="CHEBI:15377"/>
        <dbReference type="ChEBI" id="CHEBI:15378"/>
        <dbReference type="ChEBI" id="CHEBI:15379"/>
        <dbReference type="ChEBI" id="CHEBI:29033"/>
        <dbReference type="ChEBI" id="CHEBI:29034"/>
        <dbReference type="EC" id="7.1.1.9"/>
    </reaction>
</comment>
<dbReference type="Pfam" id="PF00510">
    <property type="entry name" value="COX3"/>
    <property type="match status" value="1"/>
</dbReference>
<feature type="transmembrane region" description="Helical" evidence="10">
    <location>
        <begin position="22"/>
        <end position="41"/>
    </location>
</feature>
<comment type="similarity">
    <text evidence="2 9">Belongs to the cytochrome c oxidase subunit 3 family.</text>
</comment>
<keyword evidence="5 10" id="KW-1133">Transmembrane helix</keyword>
<reference evidence="12" key="1">
    <citation type="submission" date="2022-08" db="EMBL/GenBank/DDBJ databases">
        <title>Whole genome sequencing of non-tuberculosis mycobacteria type-strains.</title>
        <authorList>
            <person name="Igarashi Y."/>
            <person name="Osugi A."/>
            <person name="Mitarai S."/>
        </authorList>
    </citation>
    <scope>NUCLEOTIDE SEQUENCE</scope>
    <source>
        <strain evidence="12">JCM 16372</strain>
    </source>
</reference>
<sequence length="196" mass="21845">MTKATAAHQVPPATVGHLPGDLHMWVMVLGDLLIFGAYFVIFMVQRTLDSRAFLEAQQHLDLDVGAVNTLVLLTSSWFIARSVVHARAGEHAAALRLTLLGGGCGIVFVALKGYEWSVMIADGHTVTGGEFFLFYYMLTGVHVFHVLVGLVILGIVVRELRVEHRRRLTMIESGAVYWHMVDLLWVIIFGLLYVMR</sequence>
<evidence type="ECO:0000256" key="1">
    <source>
        <dbReference type="ARBA" id="ARBA00004141"/>
    </source>
</evidence>
<evidence type="ECO:0000313" key="12">
    <source>
        <dbReference type="EMBL" id="ULP35306.1"/>
    </source>
</evidence>
<gene>
    <name evidence="12" type="ORF">MJO55_18705</name>
</gene>
<evidence type="ECO:0000256" key="6">
    <source>
        <dbReference type="ARBA" id="ARBA00023136"/>
    </source>
</evidence>
<organism evidence="12 13">
    <name type="scientific">Mycolicibacterium rufum</name>
    <dbReference type="NCBI Taxonomy" id="318424"/>
    <lineage>
        <taxon>Bacteria</taxon>
        <taxon>Bacillati</taxon>
        <taxon>Actinomycetota</taxon>
        <taxon>Actinomycetes</taxon>
        <taxon>Mycobacteriales</taxon>
        <taxon>Mycobacteriaceae</taxon>
        <taxon>Mycolicibacterium</taxon>
    </lineage>
</organism>
<feature type="transmembrane region" description="Helical" evidence="10">
    <location>
        <begin position="92"/>
        <end position="111"/>
    </location>
</feature>
<evidence type="ECO:0000256" key="4">
    <source>
        <dbReference type="ARBA" id="ARBA00022692"/>
    </source>
</evidence>
<dbReference type="Proteomes" id="UP001055159">
    <property type="component" value="Chromosome"/>
</dbReference>
<evidence type="ECO:0000313" key="13">
    <source>
        <dbReference type="Proteomes" id="UP001055159"/>
    </source>
</evidence>
<evidence type="ECO:0000256" key="7">
    <source>
        <dbReference type="ARBA" id="ARBA00031400"/>
    </source>
</evidence>
<proteinExistence type="inferred from homology"/>
<dbReference type="InterPro" id="IPR035973">
    <property type="entry name" value="Cyt_c_oxidase_su3-like_sf"/>
</dbReference>
<dbReference type="EMBL" id="CP092427">
    <property type="protein sequence ID" value="ULP35306.1"/>
    <property type="molecule type" value="Genomic_DNA"/>
</dbReference>
<feature type="transmembrane region" description="Helical" evidence="10">
    <location>
        <begin position="176"/>
        <end position="195"/>
    </location>
</feature>
<evidence type="ECO:0000256" key="10">
    <source>
        <dbReference type="SAM" id="Phobius"/>
    </source>
</evidence>
<dbReference type="PANTHER" id="PTHR11403">
    <property type="entry name" value="CYTOCHROME C OXIDASE SUBUNIT III"/>
    <property type="match status" value="1"/>
</dbReference>
<keyword evidence="6 10" id="KW-0472">Membrane</keyword>
<evidence type="ECO:0000256" key="2">
    <source>
        <dbReference type="ARBA" id="ARBA00010581"/>
    </source>
</evidence>
<dbReference type="InterPro" id="IPR013833">
    <property type="entry name" value="Cyt_c_oxidase_su3_a-hlx"/>
</dbReference>
<evidence type="ECO:0000259" key="11">
    <source>
        <dbReference type="PROSITE" id="PS50253"/>
    </source>
</evidence>
<dbReference type="PROSITE" id="PS50253">
    <property type="entry name" value="COX3"/>
    <property type="match status" value="1"/>
</dbReference>
<comment type="subcellular location">
    <subcellularLocation>
        <location evidence="9">Cell membrane</location>
        <topology evidence="9">Multi-pass membrane protein</topology>
    </subcellularLocation>
    <subcellularLocation>
        <location evidence="1">Membrane</location>
        <topology evidence="1">Multi-pass membrane protein</topology>
    </subcellularLocation>
</comment>
<evidence type="ECO:0000256" key="8">
    <source>
        <dbReference type="ARBA" id="ARBA00047816"/>
    </source>
</evidence>
<protein>
    <recommendedName>
        <fullName evidence="3">Probable cytochrome c oxidase subunit 3</fullName>
    </recommendedName>
    <alternativeName>
        <fullName evidence="7">Cytochrome aa3 subunit 3</fullName>
    </alternativeName>
</protein>
<keyword evidence="4 9" id="KW-0812">Transmembrane</keyword>
<dbReference type="Gene3D" id="1.20.120.80">
    <property type="entry name" value="Cytochrome c oxidase, subunit III, four-helix bundle"/>
    <property type="match status" value="1"/>
</dbReference>
<evidence type="ECO:0000256" key="5">
    <source>
        <dbReference type="ARBA" id="ARBA00022989"/>
    </source>
</evidence>
<evidence type="ECO:0000256" key="9">
    <source>
        <dbReference type="RuleBase" id="RU003376"/>
    </source>
</evidence>
<dbReference type="InterPro" id="IPR024791">
    <property type="entry name" value="Cyt_c/ubiquinol_Oxase_su3"/>
</dbReference>
<dbReference type="SUPFAM" id="SSF81452">
    <property type="entry name" value="Cytochrome c oxidase subunit III-like"/>
    <property type="match status" value="1"/>
</dbReference>
<evidence type="ECO:0000256" key="3">
    <source>
        <dbReference type="ARBA" id="ARBA00022347"/>
    </source>
</evidence>
<dbReference type="InterPro" id="IPR000298">
    <property type="entry name" value="Cyt_c_oxidase-like_su3"/>
</dbReference>